<dbReference type="Gene3D" id="3.30.70.260">
    <property type="match status" value="1"/>
</dbReference>
<organism evidence="2 3">
    <name type="scientific">Microlunatus panaciterrae</name>
    <dbReference type="NCBI Taxonomy" id="400768"/>
    <lineage>
        <taxon>Bacteria</taxon>
        <taxon>Bacillati</taxon>
        <taxon>Actinomycetota</taxon>
        <taxon>Actinomycetes</taxon>
        <taxon>Propionibacteriales</taxon>
        <taxon>Propionibacteriaceae</taxon>
        <taxon>Microlunatus</taxon>
    </lineage>
</organism>
<feature type="domain" description="ACT" evidence="1">
    <location>
        <begin position="3"/>
        <end position="76"/>
    </location>
</feature>
<sequence>MFLMRVSLPDRPGSLGAVAAALGTAGADISSIEIVQKSDGIAVDDFILALPQGQLPESVVVACQGLPNVRVEWISRYPGGANLQSDLEALERMMADPAHAAETLVAQAPVVFRAQWAILVERCVGSAPGAVTFSTPHAPDLSPESLSHLQPFDDTHVTDLEPGWAPGWQDSTVVVAPLTDDRAIAIGRIGGPAFLGSEVARLRLLATLAH</sequence>
<dbReference type="PROSITE" id="PS51671">
    <property type="entry name" value="ACT"/>
    <property type="match status" value="1"/>
</dbReference>
<protein>
    <recommendedName>
        <fullName evidence="1">ACT domain-containing protein</fullName>
    </recommendedName>
</protein>
<evidence type="ECO:0000313" key="2">
    <source>
        <dbReference type="EMBL" id="MBM7797331.1"/>
    </source>
</evidence>
<gene>
    <name evidence="2" type="ORF">JOE57_000252</name>
</gene>
<keyword evidence="3" id="KW-1185">Reference proteome</keyword>
<dbReference type="InterPro" id="IPR045865">
    <property type="entry name" value="ACT-like_dom_sf"/>
</dbReference>
<dbReference type="InterPro" id="IPR002912">
    <property type="entry name" value="ACT_dom"/>
</dbReference>
<reference evidence="2 3" key="1">
    <citation type="submission" date="2021-01" db="EMBL/GenBank/DDBJ databases">
        <title>Sequencing the genomes of 1000 actinobacteria strains.</title>
        <authorList>
            <person name="Klenk H.-P."/>
        </authorList>
    </citation>
    <scope>NUCLEOTIDE SEQUENCE [LARGE SCALE GENOMIC DNA]</scope>
    <source>
        <strain evidence="2 3">DSM 18662</strain>
    </source>
</reference>
<accession>A0ABS2REA2</accession>
<name>A0ABS2REA2_9ACTN</name>
<dbReference type="EMBL" id="JAFBCF010000001">
    <property type="protein sequence ID" value="MBM7797331.1"/>
    <property type="molecule type" value="Genomic_DNA"/>
</dbReference>
<evidence type="ECO:0000259" key="1">
    <source>
        <dbReference type="PROSITE" id="PS51671"/>
    </source>
</evidence>
<comment type="caution">
    <text evidence="2">The sequence shown here is derived from an EMBL/GenBank/DDBJ whole genome shotgun (WGS) entry which is preliminary data.</text>
</comment>
<dbReference type="Pfam" id="PF01842">
    <property type="entry name" value="ACT"/>
    <property type="match status" value="1"/>
</dbReference>
<dbReference type="SUPFAM" id="SSF55021">
    <property type="entry name" value="ACT-like"/>
    <property type="match status" value="1"/>
</dbReference>
<dbReference type="Proteomes" id="UP000704762">
    <property type="component" value="Unassembled WGS sequence"/>
</dbReference>
<proteinExistence type="predicted"/>
<evidence type="ECO:0000313" key="3">
    <source>
        <dbReference type="Proteomes" id="UP000704762"/>
    </source>
</evidence>